<name>A0AAE0NCF5_9PEZI</name>
<dbReference type="Proteomes" id="UP001285441">
    <property type="component" value="Unassembled WGS sequence"/>
</dbReference>
<comment type="caution">
    <text evidence="1">The sequence shown here is derived from an EMBL/GenBank/DDBJ whole genome shotgun (WGS) entry which is preliminary data.</text>
</comment>
<keyword evidence="2" id="KW-1185">Reference proteome</keyword>
<dbReference type="EMBL" id="JAULSW010000006">
    <property type="protein sequence ID" value="KAK3378315.1"/>
    <property type="molecule type" value="Genomic_DNA"/>
</dbReference>
<accession>A0AAE0NCF5</accession>
<reference evidence="1" key="1">
    <citation type="journal article" date="2023" name="Mol. Phylogenet. Evol.">
        <title>Genome-scale phylogeny and comparative genomics of the fungal order Sordariales.</title>
        <authorList>
            <person name="Hensen N."/>
            <person name="Bonometti L."/>
            <person name="Westerberg I."/>
            <person name="Brannstrom I.O."/>
            <person name="Guillou S."/>
            <person name="Cros-Aarteil S."/>
            <person name="Calhoun S."/>
            <person name="Haridas S."/>
            <person name="Kuo A."/>
            <person name="Mondo S."/>
            <person name="Pangilinan J."/>
            <person name="Riley R."/>
            <person name="LaButti K."/>
            <person name="Andreopoulos B."/>
            <person name="Lipzen A."/>
            <person name="Chen C."/>
            <person name="Yan M."/>
            <person name="Daum C."/>
            <person name="Ng V."/>
            <person name="Clum A."/>
            <person name="Steindorff A."/>
            <person name="Ohm R.A."/>
            <person name="Martin F."/>
            <person name="Silar P."/>
            <person name="Natvig D.O."/>
            <person name="Lalanne C."/>
            <person name="Gautier V."/>
            <person name="Ament-Velasquez S.L."/>
            <person name="Kruys A."/>
            <person name="Hutchinson M.I."/>
            <person name="Powell A.J."/>
            <person name="Barry K."/>
            <person name="Miller A.N."/>
            <person name="Grigoriev I.V."/>
            <person name="Debuchy R."/>
            <person name="Gladieux P."/>
            <person name="Hiltunen Thoren M."/>
            <person name="Johannesson H."/>
        </authorList>
    </citation>
    <scope>NUCLEOTIDE SEQUENCE</scope>
    <source>
        <strain evidence="1">CBS 232.78</strain>
    </source>
</reference>
<evidence type="ECO:0000313" key="1">
    <source>
        <dbReference type="EMBL" id="KAK3378315.1"/>
    </source>
</evidence>
<protein>
    <submittedName>
        <fullName evidence="1">Uncharacterized protein</fullName>
    </submittedName>
</protein>
<reference evidence="1" key="2">
    <citation type="submission" date="2023-06" db="EMBL/GenBank/DDBJ databases">
        <authorList>
            <consortium name="Lawrence Berkeley National Laboratory"/>
            <person name="Haridas S."/>
            <person name="Hensen N."/>
            <person name="Bonometti L."/>
            <person name="Westerberg I."/>
            <person name="Brannstrom I.O."/>
            <person name="Guillou S."/>
            <person name="Cros-Aarteil S."/>
            <person name="Calhoun S."/>
            <person name="Kuo A."/>
            <person name="Mondo S."/>
            <person name="Pangilinan J."/>
            <person name="Riley R."/>
            <person name="LaButti K."/>
            <person name="Andreopoulos B."/>
            <person name="Lipzen A."/>
            <person name="Chen C."/>
            <person name="Yanf M."/>
            <person name="Daum C."/>
            <person name="Ng V."/>
            <person name="Clum A."/>
            <person name="Steindorff A."/>
            <person name="Ohm R."/>
            <person name="Martin F."/>
            <person name="Silar P."/>
            <person name="Natvig D."/>
            <person name="Lalanne C."/>
            <person name="Gautier V."/>
            <person name="Ament-velasquez S.L."/>
            <person name="Kruys A."/>
            <person name="Hutchinson M.I."/>
            <person name="Powell A.J."/>
            <person name="Barry K."/>
            <person name="Miller A.N."/>
            <person name="Grigoriev I.V."/>
            <person name="Debuchy R."/>
            <person name="Gladieux P."/>
            <person name="Thoren M.H."/>
            <person name="Johannesson H."/>
        </authorList>
    </citation>
    <scope>NUCLEOTIDE SEQUENCE</scope>
    <source>
        <strain evidence="1">CBS 232.78</strain>
    </source>
</reference>
<proteinExistence type="predicted"/>
<dbReference type="AlphaFoldDB" id="A0AAE0NCF5"/>
<organism evidence="1 2">
    <name type="scientific">Podospora didyma</name>
    <dbReference type="NCBI Taxonomy" id="330526"/>
    <lineage>
        <taxon>Eukaryota</taxon>
        <taxon>Fungi</taxon>
        <taxon>Dikarya</taxon>
        <taxon>Ascomycota</taxon>
        <taxon>Pezizomycotina</taxon>
        <taxon>Sordariomycetes</taxon>
        <taxon>Sordariomycetidae</taxon>
        <taxon>Sordariales</taxon>
        <taxon>Podosporaceae</taxon>
        <taxon>Podospora</taxon>
    </lineage>
</organism>
<gene>
    <name evidence="1" type="ORF">B0H63DRAFT_244284</name>
</gene>
<evidence type="ECO:0000313" key="2">
    <source>
        <dbReference type="Proteomes" id="UP001285441"/>
    </source>
</evidence>
<sequence>MWVSSGHCSRPARAVSQPSYFPHGNQIKTRFASQRVRSLGSKTMVSASCNFGWAGLSCCKANASWTTCGSLPTWDLTTAGSNTPEVASSDTIAAHYHDTSSDAENAVKSCQDRLGAVATLSKHVGGSQRGHPAFQGRYPGRHDGLALRELCNGKVGEGWFARRRMRDGGRASNLLRFGPSRLEGQLLGVDGAKITSQPASQPARNSARMMVQASAGVEISRTQCKWFAARER</sequence>